<accession>A0A8J3Z541</accession>
<feature type="signal peptide" evidence="1">
    <location>
        <begin position="1"/>
        <end position="39"/>
    </location>
</feature>
<proteinExistence type="predicted"/>
<dbReference type="RefSeq" id="WP_203996860.1">
    <property type="nucleotide sequence ID" value="NZ_BOPG01000032.1"/>
</dbReference>
<evidence type="ECO:0000256" key="1">
    <source>
        <dbReference type="SAM" id="SignalP"/>
    </source>
</evidence>
<evidence type="ECO:0000313" key="2">
    <source>
        <dbReference type="EMBL" id="GIJ57479.1"/>
    </source>
</evidence>
<sequence>MRTILGIRFRRTTRRAVTAAGLVAVVLGALFVAASPASAAPIGQQACNFGGYLWHTTSYNECILIGGYSDGDWDVHVGLDINVPPDYAQQAILNCPANFSAELWGSDTRNTPGFQSGPPPGDDDFLTYLPISPGWPRLGANGLGIEFDKRVNWRVLNEDDGTDEVYVVVKFNDCTTDFNPVRLRTNEIVHNF</sequence>
<feature type="chain" id="PRO_5035234876" description="Secreted protein" evidence="1">
    <location>
        <begin position="40"/>
        <end position="192"/>
    </location>
</feature>
<reference evidence="2" key="1">
    <citation type="submission" date="2021-01" db="EMBL/GenBank/DDBJ databases">
        <title>Whole genome shotgun sequence of Virgisporangium aurantiacum NBRC 16421.</title>
        <authorList>
            <person name="Komaki H."/>
            <person name="Tamura T."/>
        </authorList>
    </citation>
    <scope>NUCLEOTIDE SEQUENCE</scope>
    <source>
        <strain evidence="2">NBRC 16421</strain>
    </source>
</reference>
<protein>
    <recommendedName>
        <fullName evidence="4">Secreted protein</fullName>
    </recommendedName>
</protein>
<dbReference type="Proteomes" id="UP000612585">
    <property type="component" value="Unassembled WGS sequence"/>
</dbReference>
<keyword evidence="1" id="KW-0732">Signal</keyword>
<evidence type="ECO:0000313" key="3">
    <source>
        <dbReference type="Proteomes" id="UP000612585"/>
    </source>
</evidence>
<comment type="caution">
    <text evidence="2">The sequence shown here is derived from an EMBL/GenBank/DDBJ whole genome shotgun (WGS) entry which is preliminary data.</text>
</comment>
<name>A0A8J3Z541_9ACTN</name>
<evidence type="ECO:0008006" key="4">
    <source>
        <dbReference type="Google" id="ProtNLM"/>
    </source>
</evidence>
<dbReference type="EMBL" id="BOPG01000032">
    <property type="protein sequence ID" value="GIJ57479.1"/>
    <property type="molecule type" value="Genomic_DNA"/>
</dbReference>
<keyword evidence="3" id="KW-1185">Reference proteome</keyword>
<dbReference type="AlphaFoldDB" id="A0A8J3Z541"/>
<gene>
    <name evidence="2" type="ORF">Vau01_049950</name>
</gene>
<organism evidence="2 3">
    <name type="scientific">Virgisporangium aurantiacum</name>
    <dbReference type="NCBI Taxonomy" id="175570"/>
    <lineage>
        <taxon>Bacteria</taxon>
        <taxon>Bacillati</taxon>
        <taxon>Actinomycetota</taxon>
        <taxon>Actinomycetes</taxon>
        <taxon>Micromonosporales</taxon>
        <taxon>Micromonosporaceae</taxon>
        <taxon>Virgisporangium</taxon>
    </lineage>
</organism>